<comment type="caution">
    <text evidence="1">The sequence shown here is derived from an EMBL/GenBank/DDBJ whole genome shotgun (WGS) entry which is preliminary data.</text>
</comment>
<proteinExistence type="predicted"/>
<reference evidence="1" key="2">
    <citation type="submission" date="2023-01" db="EMBL/GenBank/DDBJ databases">
        <authorList>
            <person name="Sun Q."/>
            <person name="Evtushenko L."/>
        </authorList>
    </citation>
    <scope>NUCLEOTIDE SEQUENCE</scope>
    <source>
        <strain evidence="1">VKM Ac-2007</strain>
    </source>
</reference>
<sequence>MDPIVVAAGTAVISAMATSVWETVRDAVVALWRRLHPDKAEQIGEDLEVVRAEIVQARSSGDVSAEQALAGEWQSKLQRLVRNDPALAHEVQRLLEEHLVPALAADEQTRIRTIIQTAHATDHSTIYQAGGDITTHLPPTS</sequence>
<name>A0A9W6I0J6_9ACTN</name>
<organism evidence="1 2">
    <name type="scientific">Streptosporangium carneum</name>
    <dbReference type="NCBI Taxonomy" id="47481"/>
    <lineage>
        <taxon>Bacteria</taxon>
        <taxon>Bacillati</taxon>
        <taxon>Actinomycetota</taxon>
        <taxon>Actinomycetes</taxon>
        <taxon>Streptosporangiales</taxon>
        <taxon>Streptosporangiaceae</taxon>
        <taxon>Streptosporangium</taxon>
    </lineage>
</organism>
<accession>A0A9W6I0J6</accession>
<reference evidence="1" key="1">
    <citation type="journal article" date="2014" name="Int. J. Syst. Evol. Microbiol.">
        <title>Complete genome sequence of Corynebacterium casei LMG S-19264T (=DSM 44701T), isolated from a smear-ripened cheese.</title>
        <authorList>
            <consortium name="US DOE Joint Genome Institute (JGI-PGF)"/>
            <person name="Walter F."/>
            <person name="Albersmeier A."/>
            <person name="Kalinowski J."/>
            <person name="Ruckert C."/>
        </authorList>
    </citation>
    <scope>NUCLEOTIDE SEQUENCE</scope>
    <source>
        <strain evidence="1">VKM Ac-2007</strain>
    </source>
</reference>
<evidence type="ECO:0000313" key="1">
    <source>
        <dbReference type="EMBL" id="GLK09216.1"/>
    </source>
</evidence>
<evidence type="ECO:0000313" key="2">
    <source>
        <dbReference type="Proteomes" id="UP001143474"/>
    </source>
</evidence>
<keyword evidence="2" id="KW-1185">Reference proteome</keyword>
<dbReference type="RefSeq" id="WP_271217681.1">
    <property type="nucleotide sequence ID" value="NZ_BAAAVD010000004.1"/>
</dbReference>
<dbReference type="EMBL" id="BSEV01000004">
    <property type="protein sequence ID" value="GLK09216.1"/>
    <property type="molecule type" value="Genomic_DNA"/>
</dbReference>
<gene>
    <name evidence="1" type="ORF">GCM10017600_26220</name>
</gene>
<protein>
    <submittedName>
        <fullName evidence="1">Uncharacterized protein</fullName>
    </submittedName>
</protein>
<dbReference type="AlphaFoldDB" id="A0A9W6I0J6"/>
<dbReference type="Proteomes" id="UP001143474">
    <property type="component" value="Unassembled WGS sequence"/>
</dbReference>